<evidence type="ECO:0000256" key="1">
    <source>
        <dbReference type="SAM" id="Coils"/>
    </source>
</evidence>
<accession>A0A5J4UKB9</accession>
<dbReference type="OrthoDB" id="1684135at2759"/>
<organism evidence="2 3">
    <name type="scientific">Streblomastix strix</name>
    <dbReference type="NCBI Taxonomy" id="222440"/>
    <lineage>
        <taxon>Eukaryota</taxon>
        <taxon>Metamonada</taxon>
        <taxon>Preaxostyla</taxon>
        <taxon>Oxymonadida</taxon>
        <taxon>Streblomastigidae</taxon>
        <taxon>Streblomastix</taxon>
    </lineage>
</organism>
<feature type="non-terminal residue" evidence="2">
    <location>
        <position position="125"/>
    </location>
</feature>
<reference evidence="2 3" key="1">
    <citation type="submission" date="2019-03" db="EMBL/GenBank/DDBJ databases">
        <title>Single cell metagenomics reveals metabolic interactions within the superorganism composed of flagellate Streblomastix strix and complex community of Bacteroidetes bacteria on its surface.</title>
        <authorList>
            <person name="Treitli S.C."/>
            <person name="Kolisko M."/>
            <person name="Husnik F."/>
            <person name="Keeling P."/>
            <person name="Hampl V."/>
        </authorList>
    </citation>
    <scope>NUCLEOTIDE SEQUENCE [LARGE SCALE GENOMIC DNA]</scope>
    <source>
        <strain evidence="2">ST1C</strain>
    </source>
</reference>
<dbReference type="AlphaFoldDB" id="A0A5J4UKB9"/>
<feature type="coiled-coil region" evidence="1">
    <location>
        <begin position="33"/>
        <end position="63"/>
    </location>
</feature>
<evidence type="ECO:0000313" key="3">
    <source>
        <dbReference type="Proteomes" id="UP000324800"/>
    </source>
</evidence>
<protein>
    <submittedName>
        <fullName evidence="2">Uncharacterized protein</fullName>
    </submittedName>
</protein>
<dbReference type="Proteomes" id="UP000324800">
    <property type="component" value="Unassembled WGS sequence"/>
</dbReference>
<proteinExistence type="predicted"/>
<comment type="caution">
    <text evidence="2">The sequence shown here is derived from an EMBL/GenBank/DDBJ whole genome shotgun (WGS) entry which is preliminary data.</text>
</comment>
<name>A0A5J4UKB9_9EUKA</name>
<dbReference type="EMBL" id="SNRW01015175">
    <property type="protein sequence ID" value="KAA6370663.1"/>
    <property type="molecule type" value="Genomic_DNA"/>
</dbReference>
<gene>
    <name evidence="2" type="ORF">EZS28_033808</name>
</gene>
<keyword evidence="1" id="KW-0175">Coiled coil</keyword>
<evidence type="ECO:0000313" key="2">
    <source>
        <dbReference type="EMBL" id="KAA6370663.1"/>
    </source>
</evidence>
<sequence>MPLRIPLALVIVFSLVAVIDLRVLGHFLQLKIYTKLKQEKKEKERLNNMIQQAKERREIINQQQHELLGSIPKGLDRGWADPLPDSNERLLAAELVGIGMRAYERPEWKVQAFGKVPTFGRISTK</sequence>